<gene>
    <name evidence="4" type="ORF">CFK38_13350</name>
</gene>
<evidence type="ECO:0000313" key="5">
    <source>
        <dbReference type="Proteomes" id="UP000218165"/>
    </source>
</evidence>
<evidence type="ECO:0000313" key="4">
    <source>
        <dbReference type="EMBL" id="ATG52394.1"/>
    </source>
</evidence>
<dbReference type="Gene3D" id="3.75.10.10">
    <property type="entry name" value="L-arginine/glycine Amidinotransferase, Chain A"/>
    <property type="match status" value="1"/>
</dbReference>
<evidence type="ECO:0000256" key="3">
    <source>
        <dbReference type="PIRSR" id="PIRSR006356-1"/>
    </source>
</evidence>
<keyword evidence="2" id="KW-0378">Hydrolase</keyword>
<comment type="similarity">
    <text evidence="1">Belongs to the arginine deiminase family.</text>
</comment>
<dbReference type="SUPFAM" id="SSF55909">
    <property type="entry name" value="Pentein"/>
    <property type="match status" value="1"/>
</dbReference>
<protein>
    <submittedName>
        <fullName evidence="4">Arginine deiminase</fullName>
    </submittedName>
</protein>
<dbReference type="PRINTS" id="PR01466">
    <property type="entry name" value="ARGDEIMINASE"/>
</dbReference>
<dbReference type="InterPro" id="IPR003876">
    <property type="entry name" value="Arg_deiminase"/>
</dbReference>
<dbReference type="GO" id="GO:0016990">
    <property type="term" value="F:arginine deiminase activity"/>
    <property type="evidence" value="ECO:0007669"/>
    <property type="project" value="InterPro"/>
</dbReference>
<dbReference type="RefSeq" id="WP_096803508.1">
    <property type="nucleotide sequence ID" value="NZ_CP023563.1"/>
</dbReference>
<sequence>MAVAAEHRTGVHDEISPLRRVIVHGPGPELERLTPDSREGLLFDEVLWLDRARAQHRQFSDLLRGEGVEVLELTRLLTDLLEDPALRQELLTRALDPGVLGDIAVQDLHEALADLAPGPLVDVLIGGITVGELGALGVRPRSIALHRAGEEQLVLDPLPNHMFTRDPSAWIGDVVSASPMRHPARRRESLHLEMIYRHHPRFAGASGPRRIVGRDGAGAATVEGGDVMMLSPRVVAVGMSERTSTVGVERLAADLLADGSVERVVAIALPHRRSMMHLDTVTTLVDEESMLRFGALEPLETFEIERPGDRLVSRARPAAEMDQVLARGLGVPALRVLTPPLDAYAAAREQWDDGCNVLALAPGKVVAYERAAATNEYLRAQGVEVLEFNGDELGRGRGGPRCMSCPVARG</sequence>
<dbReference type="AlphaFoldDB" id="A0A291GR13"/>
<accession>A0A291GR13</accession>
<dbReference type="NCBIfam" id="NF002381">
    <property type="entry name" value="PRK01388.1"/>
    <property type="match status" value="1"/>
</dbReference>
<feature type="active site" description="Amidino-cysteine intermediate" evidence="3">
    <location>
        <position position="402"/>
    </location>
</feature>
<dbReference type="EMBL" id="CP023563">
    <property type="protein sequence ID" value="ATG52394.1"/>
    <property type="molecule type" value="Genomic_DNA"/>
</dbReference>
<evidence type="ECO:0000256" key="2">
    <source>
        <dbReference type="ARBA" id="ARBA00022801"/>
    </source>
</evidence>
<dbReference type="PANTHER" id="PTHR47271">
    <property type="entry name" value="ARGININE DEIMINASE"/>
    <property type="match status" value="1"/>
</dbReference>
<dbReference type="PANTHER" id="PTHR47271:SF2">
    <property type="entry name" value="ARGININE DEIMINASE"/>
    <property type="match status" value="1"/>
</dbReference>
<dbReference type="OrthoDB" id="9807502at2"/>
<dbReference type="KEGG" id="brz:CFK38_13350"/>
<organism evidence="4 5">
    <name type="scientific">Brachybacterium vulturis</name>
    <dbReference type="NCBI Taxonomy" id="2017484"/>
    <lineage>
        <taxon>Bacteria</taxon>
        <taxon>Bacillati</taxon>
        <taxon>Actinomycetota</taxon>
        <taxon>Actinomycetes</taxon>
        <taxon>Micrococcales</taxon>
        <taxon>Dermabacteraceae</taxon>
        <taxon>Brachybacterium</taxon>
    </lineage>
</organism>
<dbReference type="Gene3D" id="1.10.3930.10">
    <property type="entry name" value="Arginine deiminase"/>
    <property type="match status" value="1"/>
</dbReference>
<reference evidence="5" key="1">
    <citation type="submission" date="2017-09" db="EMBL/GenBank/DDBJ databases">
        <title>Brachybacterium sp. VM2412.</title>
        <authorList>
            <person name="Tak E.J."/>
            <person name="Bae J.-W."/>
        </authorList>
    </citation>
    <scope>NUCLEOTIDE SEQUENCE [LARGE SCALE GENOMIC DNA]</scope>
    <source>
        <strain evidence="5">VM2412</strain>
    </source>
</reference>
<keyword evidence="5" id="KW-1185">Reference proteome</keyword>
<name>A0A291GR13_9MICO</name>
<dbReference type="GO" id="GO:0019546">
    <property type="term" value="P:L-arginine deiminase pathway"/>
    <property type="evidence" value="ECO:0007669"/>
    <property type="project" value="TreeGrafter"/>
</dbReference>
<dbReference type="Pfam" id="PF02274">
    <property type="entry name" value="ADI"/>
    <property type="match status" value="1"/>
</dbReference>
<dbReference type="PIRSF" id="PIRSF006356">
    <property type="entry name" value="Arg_deiminase"/>
    <property type="match status" value="1"/>
</dbReference>
<evidence type="ECO:0000256" key="1">
    <source>
        <dbReference type="ARBA" id="ARBA00010206"/>
    </source>
</evidence>
<dbReference type="Proteomes" id="UP000218165">
    <property type="component" value="Chromosome"/>
</dbReference>
<proteinExistence type="inferred from homology"/>